<dbReference type="EMBL" id="LR798287">
    <property type="protein sequence ID" value="CAB5221473.1"/>
    <property type="molecule type" value="Genomic_DNA"/>
</dbReference>
<protein>
    <submittedName>
        <fullName evidence="1">Uncharacterized protein</fullName>
    </submittedName>
</protein>
<evidence type="ECO:0000313" key="1">
    <source>
        <dbReference type="EMBL" id="CAB5221473.1"/>
    </source>
</evidence>
<organism evidence="1">
    <name type="scientific">uncultured Caudovirales phage</name>
    <dbReference type="NCBI Taxonomy" id="2100421"/>
    <lineage>
        <taxon>Viruses</taxon>
        <taxon>Duplodnaviria</taxon>
        <taxon>Heunggongvirae</taxon>
        <taxon>Uroviricota</taxon>
        <taxon>Caudoviricetes</taxon>
        <taxon>Peduoviridae</taxon>
        <taxon>Maltschvirus</taxon>
        <taxon>Maltschvirus maltsch</taxon>
    </lineage>
</organism>
<proteinExistence type="predicted"/>
<accession>A0A6J7X2G3</accession>
<reference evidence="1" key="1">
    <citation type="submission" date="2020-05" db="EMBL/GenBank/DDBJ databases">
        <authorList>
            <person name="Chiriac C."/>
            <person name="Salcher M."/>
            <person name="Ghai R."/>
            <person name="Kavagutti S V."/>
        </authorList>
    </citation>
    <scope>NUCLEOTIDE SEQUENCE</scope>
</reference>
<name>A0A6J7X2G3_9CAUD</name>
<dbReference type="InterPro" id="IPR058979">
    <property type="entry name" value="LysC-like"/>
</dbReference>
<dbReference type="Pfam" id="PF23793">
    <property type="entry name" value="LysC"/>
    <property type="match status" value="1"/>
</dbReference>
<sequence>MKRIIILSLLLSGCASNPIKLIAPEYKVVSPPESLYNCPQLTKFDNHGTLTNEQVGQIILKLQKNNMTCKNSLDNIRSYVEQAKQTVEKK</sequence>
<gene>
    <name evidence="1" type="ORF">UFOVP245_164</name>
</gene>